<name>A0AAV7SFC2_PLEWA</name>
<keyword evidence="3" id="KW-1185">Reference proteome</keyword>
<gene>
    <name evidence="2" type="ORF">NDU88_002507</name>
</gene>
<feature type="region of interest" description="Disordered" evidence="1">
    <location>
        <begin position="73"/>
        <end position="132"/>
    </location>
</feature>
<dbReference type="AlphaFoldDB" id="A0AAV7SFC2"/>
<reference evidence="2" key="1">
    <citation type="journal article" date="2022" name="bioRxiv">
        <title>Sequencing and chromosome-scale assembly of the giantPleurodeles waltlgenome.</title>
        <authorList>
            <person name="Brown T."/>
            <person name="Elewa A."/>
            <person name="Iarovenko S."/>
            <person name="Subramanian E."/>
            <person name="Araus A.J."/>
            <person name="Petzold A."/>
            <person name="Susuki M."/>
            <person name="Suzuki K.-i.T."/>
            <person name="Hayashi T."/>
            <person name="Toyoda A."/>
            <person name="Oliveira C."/>
            <person name="Osipova E."/>
            <person name="Leigh N.D."/>
            <person name="Simon A."/>
            <person name="Yun M.H."/>
        </authorList>
    </citation>
    <scope>NUCLEOTIDE SEQUENCE</scope>
    <source>
        <strain evidence="2">20211129_DDA</strain>
        <tissue evidence="2">Liver</tissue>
    </source>
</reference>
<feature type="compositionally biased region" description="Low complexity" evidence="1">
    <location>
        <begin position="47"/>
        <end position="58"/>
    </location>
</feature>
<evidence type="ECO:0000313" key="2">
    <source>
        <dbReference type="EMBL" id="KAJ1162028.1"/>
    </source>
</evidence>
<proteinExistence type="predicted"/>
<protein>
    <submittedName>
        <fullName evidence="2">Uncharacterized protein</fullName>
    </submittedName>
</protein>
<feature type="region of interest" description="Disordered" evidence="1">
    <location>
        <begin position="1"/>
        <end position="58"/>
    </location>
</feature>
<organism evidence="2 3">
    <name type="scientific">Pleurodeles waltl</name>
    <name type="common">Iberian ribbed newt</name>
    <dbReference type="NCBI Taxonomy" id="8319"/>
    <lineage>
        <taxon>Eukaryota</taxon>
        <taxon>Metazoa</taxon>
        <taxon>Chordata</taxon>
        <taxon>Craniata</taxon>
        <taxon>Vertebrata</taxon>
        <taxon>Euteleostomi</taxon>
        <taxon>Amphibia</taxon>
        <taxon>Batrachia</taxon>
        <taxon>Caudata</taxon>
        <taxon>Salamandroidea</taxon>
        <taxon>Salamandridae</taxon>
        <taxon>Pleurodelinae</taxon>
        <taxon>Pleurodeles</taxon>
    </lineage>
</organism>
<dbReference type="EMBL" id="JANPWB010000008">
    <property type="protein sequence ID" value="KAJ1162028.1"/>
    <property type="molecule type" value="Genomic_DNA"/>
</dbReference>
<comment type="caution">
    <text evidence="2">The sequence shown here is derived from an EMBL/GenBank/DDBJ whole genome shotgun (WGS) entry which is preliminary data.</text>
</comment>
<evidence type="ECO:0000256" key="1">
    <source>
        <dbReference type="SAM" id="MobiDB-lite"/>
    </source>
</evidence>
<accession>A0AAV7SFC2</accession>
<dbReference type="Proteomes" id="UP001066276">
    <property type="component" value="Chromosome 4_2"/>
</dbReference>
<evidence type="ECO:0000313" key="3">
    <source>
        <dbReference type="Proteomes" id="UP001066276"/>
    </source>
</evidence>
<sequence>MQPLAVPPAVMAPTQGPPVPHGDHRPAGPPSAPAHLGATLSPRSGRDPPAARAAPALPQCVWPAALVRRRSMTPLESPALDEGQAAGSQVRRPGSDPRDRVQTGIRGSPAGPLGHPPQHQHRLPRGQLVIFR</sequence>